<dbReference type="InterPro" id="IPR025714">
    <property type="entry name" value="Methyltranfer_dom"/>
</dbReference>
<gene>
    <name evidence="2" type="ORF">EDD71_11034</name>
</gene>
<organism evidence="2 3">
    <name type="scientific">Fonticella tunisiensis</name>
    <dbReference type="NCBI Taxonomy" id="1096341"/>
    <lineage>
        <taxon>Bacteria</taxon>
        <taxon>Bacillati</taxon>
        <taxon>Bacillota</taxon>
        <taxon>Clostridia</taxon>
        <taxon>Eubacteriales</taxon>
        <taxon>Clostridiaceae</taxon>
        <taxon>Fonticella</taxon>
    </lineage>
</organism>
<dbReference type="AlphaFoldDB" id="A0A4V3ETY8"/>
<dbReference type="CDD" id="cd02440">
    <property type="entry name" value="AdoMet_MTases"/>
    <property type="match status" value="1"/>
</dbReference>
<reference evidence="2 3" key="1">
    <citation type="submission" date="2019-03" db="EMBL/GenBank/DDBJ databases">
        <title>Genomic Encyclopedia of Type Strains, Phase IV (KMG-IV): sequencing the most valuable type-strain genomes for metagenomic binning, comparative biology and taxonomic classification.</title>
        <authorList>
            <person name="Goeker M."/>
        </authorList>
    </citation>
    <scope>NUCLEOTIDE SEQUENCE [LARGE SCALE GENOMIC DNA]</scope>
    <source>
        <strain evidence="2 3">DSM 24455</strain>
    </source>
</reference>
<keyword evidence="3" id="KW-1185">Reference proteome</keyword>
<name>A0A4V3ETY8_9CLOT</name>
<evidence type="ECO:0000313" key="2">
    <source>
        <dbReference type="EMBL" id="TDT60917.1"/>
    </source>
</evidence>
<dbReference type="PANTHER" id="PTHR13369:SF3">
    <property type="entry name" value="METHYLTRANSFERASE DOMAIN-CONTAINING PROTEIN"/>
    <property type="match status" value="1"/>
</dbReference>
<dbReference type="OrthoDB" id="5502211at2"/>
<feature type="domain" description="Methyltransferase" evidence="1">
    <location>
        <begin position="156"/>
        <end position="292"/>
    </location>
</feature>
<dbReference type="GO" id="GO:0032259">
    <property type="term" value="P:methylation"/>
    <property type="evidence" value="ECO:0007669"/>
    <property type="project" value="UniProtKB-KW"/>
</dbReference>
<dbReference type="RefSeq" id="WP_133628096.1">
    <property type="nucleotide sequence ID" value="NZ_SOAZ01000010.1"/>
</dbReference>
<dbReference type="InterPro" id="IPR029063">
    <property type="entry name" value="SAM-dependent_MTases_sf"/>
</dbReference>
<dbReference type="Proteomes" id="UP000295325">
    <property type="component" value="Unassembled WGS sequence"/>
</dbReference>
<dbReference type="SUPFAM" id="SSF53335">
    <property type="entry name" value="S-adenosyl-L-methionine-dependent methyltransferases"/>
    <property type="match status" value="1"/>
</dbReference>
<evidence type="ECO:0000259" key="1">
    <source>
        <dbReference type="Pfam" id="PF13679"/>
    </source>
</evidence>
<dbReference type="GO" id="GO:0005737">
    <property type="term" value="C:cytoplasm"/>
    <property type="evidence" value="ECO:0007669"/>
    <property type="project" value="TreeGrafter"/>
</dbReference>
<keyword evidence="2" id="KW-0808">Transferase</keyword>
<dbReference type="Pfam" id="PF13679">
    <property type="entry name" value="Methyltransf_32"/>
    <property type="match status" value="1"/>
</dbReference>
<protein>
    <submittedName>
        <fullName evidence="2">Methyltransferase family protein</fullName>
    </submittedName>
</protein>
<comment type="caution">
    <text evidence="2">The sequence shown here is derived from an EMBL/GenBank/DDBJ whole genome shotgun (WGS) entry which is preliminary data.</text>
</comment>
<accession>A0A4V3ETY8</accession>
<dbReference type="Gene3D" id="3.40.50.150">
    <property type="entry name" value="Vaccinia Virus protein VP39"/>
    <property type="match status" value="1"/>
</dbReference>
<dbReference type="EMBL" id="SOAZ01000010">
    <property type="protein sequence ID" value="TDT60917.1"/>
    <property type="molecule type" value="Genomic_DNA"/>
</dbReference>
<proteinExistence type="predicted"/>
<dbReference type="GO" id="GO:0008168">
    <property type="term" value="F:methyltransferase activity"/>
    <property type="evidence" value="ECO:0007669"/>
    <property type="project" value="UniProtKB-KW"/>
</dbReference>
<evidence type="ECO:0000313" key="3">
    <source>
        <dbReference type="Proteomes" id="UP000295325"/>
    </source>
</evidence>
<keyword evidence="2" id="KW-0489">Methyltransferase</keyword>
<dbReference type="PANTHER" id="PTHR13369">
    <property type="match status" value="1"/>
</dbReference>
<sequence length="384" mass="44643">MNKQTCDKIKFMLWGLISRIKENRDFIKSINFKFKSGLKVYEGEYEAEESILNFNGRNVKLEVDEVPDFIAGEALNYESLEFILEERGRATILNADNKNVKTRQVDRVDEEMSDHVTSTSKILKREYYVKVGEANELLKEIGILTKDGKIKNDMIRKYNQIDHFVELIDSMIDEISDVDTINILDCACGKSYLTFVLNYYIKEKKKKNCYFIGIDRSKNVIDASRKMARNLGYRNMEFIEGDLNEYKPDRRIDIVISLHACDIATDMALGQAVRVNARAIMCVPCCHRELLSQYRFDELQPILKHGILRARFADLLTDGIRSLLLETQGYRVSVVEYISPLETPKNILIRAVKVADKNHKAIEEYKRLKETLNINPYLERYMNI</sequence>